<evidence type="ECO:0000256" key="2">
    <source>
        <dbReference type="ARBA" id="ARBA00012608"/>
    </source>
</evidence>
<keyword evidence="6 14" id="KW-0560">Oxidoreductase</keyword>
<dbReference type="PIRSF" id="PIRSF000350">
    <property type="entry name" value="Mercury_reductase_MerA"/>
    <property type="match status" value="1"/>
</dbReference>
<dbReference type="InterPro" id="IPR006258">
    <property type="entry name" value="Lipoamide_DH"/>
</dbReference>
<dbReference type="AlphaFoldDB" id="A0A7L9RU25"/>
<evidence type="ECO:0000256" key="10">
    <source>
        <dbReference type="ARBA" id="ARBA00049187"/>
    </source>
</evidence>
<comment type="catalytic activity">
    <reaction evidence="10 14">
        <text>N(6)-[(R)-dihydrolipoyl]-L-lysyl-[protein] + NAD(+) = N(6)-[(R)-lipoyl]-L-lysyl-[protein] + NADH + H(+)</text>
        <dbReference type="Rhea" id="RHEA:15045"/>
        <dbReference type="Rhea" id="RHEA-COMP:10474"/>
        <dbReference type="Rhea" id="RHEA-COMP:10475"/>
        <dbReference type="ChEBI" id="CHEBI:15378"/>
        <dbReference type="ChEBI" id="CHEBI:57540"/>
        <dbReference type="ChEBI" id="CHEBI:57945"/>
        <dbReference type="ChEBI" id="CHEBI:83099"/>
        <dbReference type="ChEBI" id="CHEBI:83100"/>
        <dbReference type="EC" id="1.8.1.4"/>
    </reaction>
</comment>
<comment type="similarity">
    <text evidence="1 14">Belongs to the class-I pyridine nucleotide-disulfide oxidoreductase family.</text>
</comment>
<dbReference type="InterPro" id="IPR023753">
    <property type="entry name" value="FAD/NAD-binding_dom"/>
</dbReference>
<feature type="binding site" evidence="12">
    <location>
        <position position="204"/>
    </location>
    <ligand>
        <name>NAD(+)</name>
        <dbReference type="ChEBI" id="CHEBI:57540"/>
    </ligand>
</feature>
<evidence type="ECO:0000259" key="16">
    <source>
        <dbReference type="Pfam" id="PF07992"/>
    </source>
</evidence>
<name>A0A7L9RU25_9PROT</name>
<keyword evidence="5 12" id="KW-0274">FAD</keyword>
<dbReference type="Gene3D" id="3.50.50.60">
    <property type="entry name" value="FAD/NAD(P)-binding domain"/>
    <property type="match status" value="2"/>
</dbReference>
<reference evidence="17 18" key="1">
    <citation type="submission" date="2020-06" db="EMBL/GenBank/DDBJ databases">
        <title>The endosymbiont of the kinetoplastid Bodo saltans is a Paracaedibacter-like alpha-proteobacterium possessing a putative toxin-antitoxin system.</title>
        <authorList>
            <person name="Midha S."/>
            <person name="Rigden D.J."/>
            <person name="Siozios S."/>
            <person name="Hurst G.D.D."/>
            <person name="Jackson A.P."/>
        </authorList>
    </citation>
    <scope>NUCLEOTIDE SEQUENCE [LARGE SCALE GENOMIC DNA]</scope>
    <source>
        <strain evidence="17">Lake Konstanz</strain>
    </source>
</reference>
<evidence type="ECO:0000256" key="1">
    <source>
        <dbReference type="ARBA" id="ARBA00007532"/>
    </source>
</evidence>
<dbReference type="FunFam" id="3.30.390.30:FF:000001">
    <property type="entry name" value="Dihydrolipoyl dehydrogenase"/>
    <property type="match status" value="1"/>
</dbReference>
<dbReference type="Pfam" id="PF07992">
    <property type="entry name" value="Pyr_redox_2"/>
    <property type="match status" value="1"/>
</dbReference>
<feature type="disulfide bond" description="Redox-active" evidence="13">
    <location>
        <begin position="43"/>
        <end position="48"/>
    </location>
</feature>
<dbReference type="GO" id="GO:0050660">
    <property type="term" value="F:flavin adenine dinucleotide binding"/>
    <property type="evidence" value="ECO:0007669"/>
    <property type="project" value="InterPro"/>
</dbReference>
<evidence type="ECO:0000259" key="15">
    <source>
        <dbReference type="Pfam" id="PF02852"/>
    </source>
</evidence>
<dbReference type="InterPro" id="IPR004099">
    <property type="entry name" value="Pyr_nucl-diS_OxRdtase_dimer"/>
</dbReference>
<comment type="cofactor">
    <cofactor evidence="12 14">
        <name>FAD</name>
        <dbReference type="ChEBI" id="CHEBI:57692"/>
    </cofactor>
    <text evidence="12 14">Binds 1 FAD per subunit.</text>
</comment>
<evidence type="ECO:0000256" key="13">
    <source>
        <dbReference type="PIRSR" id="PIRSR000350-4"/>
    </source>
</evidence>
<keyword evidence="12" id="KW-0547">Nucleotide-binding</keyword>
<dbReference type="PANTHER" id="PTHR22912">
    <property type="entry name" value="DISULFIDE OXIDOREDUCTASE"/>
    <property type="match status" value="1"/>
</dbReference>
<dbReference type="PANTHER" id="PTHR22912:SF151">
    <property type="entry name" value="DIHYDROLIPOYL DEHYDROGENASE, MITOCHONDRIAL"/>
    <property type="match status" value="1"/>
</dbReference>
<dbReference type="InterPro" id="IPR050151">
    <property type="entry name" value="Class-I_Pyr_Nuc-Dis_Oxidored"/>
</dbReference>
<evidence type="ECO:0000256" key="5">
    <source>
        <dbReference type="ARBA" id="ARBA00022827"/>
    </source>
</evidence>
<feature type="binding site" evidence="12">
    <location>
        <begin position="319"/>
        <end position="322"/>
    </location>
    <ligand>
        <name>FAD</name>
        <dbReference type="ChEBI" id="CHEBI:57692"/>
    </ligand>
</feature>
<feature type="binding site" evidence="12">
    <location>
        <begin position="181"/>
        <end position="188"/>
    </location>
    <ligand>
        <name>NAD(+)</name>
        <dbReference type="ChEBI" id="CHEBI:57540"/>
    </ligand>
</feature>
<dbReference type="Gene3D" id="3.30.390.30">
    <property type="match status" value="1"/>
</dbReference>
<accession>A0A7L9RU25</accession>
<keyword evidence="7 12" id="KW-0520">NAD</keyword>
<dbReference type="InterPro" id="IPR016156">
    <property type="entry name" value="FAD/NAD-linked_Rdtase_dimer_sf"/>
</dbReference>
<dbReference type="NCBIfam" id="TIGR01350">
    <property type="entry name" value="lipoamide_DH"/>
    <property type="match status" value="1"/>
</dbReference>
<dbReference type="GO" id="GO:0045252">
    <property type="term" value="C:oxoglutarate dehydrogenase complex"/>
    <property type="evidence" value="ECO:0007669"/>
    <property type="project" value="TreeGrafter"/>
</dbReference>
<feature type="binding site" evidence="12">
    <location>
        <position position="313"/>
    </location>
    <ligand>
        <name>FAD</name>
        <dbReference type="ChEBI" id="CHEBI:57692"/>
    </ligand>
</feature>
<feature type="binding site" evidence="12">
    <location>
        <begin position="144"/>
        <end position="146"/>
    </location>
    <ligand>
        <name>FAD</name>
        <dbReference type="ChEBI" id="CHEBI:57692"/>
    </ligand>
</feature>
<dbReference type="FunFam" id="3.50.50.60:FF:000001">
    <property type="entry name" value="Dihydrolipoyl dehydrogenase, mitochondrial"/>
    <property type="match status" value="1"/>
</dbReference>
<evidence type="ECO:0000256" key="3">
    <source>
        <dbReference type="ARBA" id="ARBA00016961"/>
    </source>
</evidence>
<evidence type="ECO:0000313" key="17">
    <source>
        <dbReference type="EMBL" id="QOL20123.1"/>
    </source>
</evidence>
<dbReference type="InterPro" id="IPR001100">
    <property type="entry name" value="Pyr_nuc-diS_OxRdtase"/>
</dbReference>
<dbReference type="InterPro" id="IPR036188">
    <property type="entry name" value="FAD/NAD-bd_sf"/>
</dbReference>
<evidence type="ECO:0000313" key="18">
    <source>
        <dbReference type="Proteomes" id="UP000594001"/>
    </source>
</evidence>
<organism evidence="17 18">
    <name type="scientific">Candidatus Bodocaedibacter vickermanii</name>
    <dbReference type="NCBI Taxonomy" id="2741701"/>
    <lineage>
        <taxon>Bacteria</taxon>
        <taxon>Pseudomonadati</taxon>
        <taxon>Pseudomonadota</taxon>
        <taxon>Alphaproteobacteria</taxon>
        <taxon>Holosporales</taxon>
        <taxon>Candidatus Paracaedibacteraceae</taxon>
        <taxon>Candidatus Bodocaedibacter</taxon>
    </lineage>
</organism>
<keyword evidence="18" id="KW-1185">Reference proteome</keyword>
<dbReference type="Proteomes" id="UP000594001">
    <property type="component" value="Chromosome"/>
</dbReference>
<evidence type="ECO:0000256" key="14">
    <source>
        <dbReference type="RuleBase" id="RU003692"/>
    </source>
</evidence>
<comment type="miscellaneous">
    <text evidence="14">The active site is a redox-active disulfide bond.</text>
</comment>
<dbReference type="SUPFAM" id="SSF55424">
    <property type="entry name" value="FAD/NAD-linked reductases, dimerisation (C-terminal) domain"/>
    <property type="match status" value="1"/>
</dbReference>
<dbReference type="GO" id="GO:0006103">
    <property type="term" value="P:2-oxoglutarate metabolic process"/>
    <property type="evidence" value="ECO:0007669"/>
    <property type="project" value="TreeGrafter"/>
</dbReference>
<keyword evidence="4 14" id="KW-0285">Flavoprotein</keyword>
<dbReference type="InterPro" id="IPR012999">
    <property type="entry name" value="Pyr_OxRdtase_I_AS"/>
</dbReference>
<evidence type="ECO:0000256" key="4">
    <source>
        <dbReference type="ARBA" id="ARBA00022630"/>
    </source>
</evidence>
<evidence type="ECO:0000256" key="8">
    <source>
        <dbReference type="ARBA" id="ARBA00023157"/>
    </source>
</evidence>
<evidence type="ECO:0000256" key="11">
    <source>
        <dbReference type="PIRSR" id="PIRSR000350-2"/>
    </source>
</evidence>
<protein>
    <recommendedName>
        <fullName evidence="3 14">Dihydrolipoyl dehydrogenase</fullName>
        <ecNumber evidence="2 14">1.8.1.4</ecNumber>
    </recommendedName>
</protein>
<feature type="active site" description="Proton acceptor" evidence="11">
    <location>
        <position position="445"/>
    </location>
</feature>
<feature type="binding site" evidence="12">
    <location>
        <position position="272"/>
    </location>
    <ligand>
        <name>NAD(+)</name>
        <dbReference type="ChEBI" id="CHEBI:57540"/>
    </ligand>
</feature>
<keyword evidence="9 14" id="KW-0676">Redox-active center</keyword>
<dbReference type="EC" id="1.8.1.4" evidence="2 14"/>
<gene>
    <name evidence="17" type="primary">lpd3</name>
    <name evidence="17" type="ORF">CPBP_00904</name>
</gene>
<evidence type="ECO:0000256" key="12">
    <source>
        <dbReference type="PIRSR" id="PIRSR000350-3"/>
    </source>
</evidence>
<feature type="domain" description="Pyridine nucleotide-disulphide oxidoreductase dimerisation" evidence="15">
    <location>
        <begin position="347"/>
        <end position="455"/>
    </location>
</feature>
<evidence type="ECO:0000256" key="9">
    <source>
        <dbReference type="ARBA" id="ARBA00023284"/>
    </source>
</evidence>
<dbReference type="RefSeq" id="WP_350331678.1">
    <property type="nucleotide sequence ID" value="NZ_CP054719.1"/>
</dbReference>
<dbReference type="PRINTS" id="PR00411">
    <property type="entry name" value="PNDRDTASEI"/>
</dbReference>
<dbReference type="GO" id="GO:0004148">
    <property type="term" value="F:dihydrolipoyl dehydrogenase (NADH) activity"/>
    <property type="evidence" value="ECO:0007669"/>
    <property type="project" value="UniProtKB-EC"/>
</dbReference>
<evidence type="ECO:0000256" key="6">
    <source>
        <dbReference type="ARBA" id="ARBA00023002"/>
    </source>
</evidence>
<evidence type="ECO:0000256" key="7">
    <source>
        <dbReference type="ARBA" id="ARBA00023027"/>
    </source>
</evidence>
<sequence>MAKQFDVVVIGAGPAGYVAAIKCAQLGMSVACVDAGDTLGGTCLNVGCIPSKALLHASHKYDETQHHLARFGITTDNVSLDLNVMMNHKTNVVNELTKGIEFLFKKNNIARIKGYASFASASELNIKSATEESTVTAKHFIIATGSNVATLPNIQIDEQRIVSSTGALDLKSVPKHMVVMGGGYIGLEMASIWQRLGAKVSVIEFADRIVPAMDHEVSSALQKILEDQGIAFFLKHKVLNAESSQDSVTVTIESPDGKSSTLDADILLVSIGRRPNTDGLNLKAAGIEPDAKGFIPVNTTYQTTSSNIYAIGDVIGGMMLAHKAEDEGVAVAEIIAGQKPHVNYAAIPAVIYTHPEVATVGKTESELKAAAVEYKVGKFPISVNGRAKAAGETKGFVKVITNTKTDQILGVHIIAADAGTMIAEAALAMEYGASAEDIARTCHAHPTTAEALKEASMAAWNKAIHL</sequence>
<dbReference type="EMBL" id="CP054719">
    <property type="protein sequence ID" value="QOL20123.1"/>
    <property type="molecule type" value="Genomic_DNA"/>
</dbReference>
<feature type="binding site" evidence="12">
    <location>
        <position position="52"/>
    </location>
    <ligand>
        <name>FAD</name>
        <dbReference type="ChEBI" id="CHEBI:57692"/>
    </ligand>
</feature>
<dbReference type="Pfam" id="PF02852">
    <property type="entry name" value="Pyr_redox_dim"/>
    <property type="match status" value="1"/>
</dbReference>
<dbReference type="KEGG" id="pbal:CPBP_00904"/>
<dbReference type="PRINTS" id="PR00368">
    <property type="entry name" value="FADPNR"/>
</dbReference>
<feature type="domain" description="FAD/NAD(P)-binding" evidence="16">
    <location>
        <begin position="5"/>
        <end position="328"/>
    </location>
</feature>
<dbReference type="PROSITE" id="PS00076">
    <property type="entry name" value="PYRIDINE_REDOX_1"/>
    <property type="match status" value="1"/>
</dbReference>
<dbReference type="SUPFAM" id="SSF51905">
    <property type="entry name" value="FAD/NAD(P)-binding domain"/>
    <property type="match status" value="1"/>
</dbReference>
<proteinExistence type="inferred from homology"/>
<keyword evidence="8" id="KW-1015">Disulfide bond</keyword>